<feature type="compositionally biased region" description="Basic and acidic residues" evidence="1">
    <location>
        <begin position="37"/>
        <end position="53"/>
    </location>
</feature>
<dbReference type="Proteomes" id="UP000253034">
    <property type="component" value="Unassembled WGS sequence"/>
</dbReference>
<dbReference type="AlphaFoldDB" id="A0A369BDU8"/>
<dbReference type="PROSITE" id="PS51257">
    <property type="entry name" value="PROKAR_LIPOPROTEIN"/>
    <property type="match status" value="1"/>
</dbReference>
<evidence type="ECO:0000256" key="1">
    <source>
        <dbReference type="SAM" id="MobiDB-lite"/>
    </source>
</evidence>
<sequence length="516" mass="58436">MYKLTKTKKALTLMLATFMLFAVLMSGCGSNDGAASGKDKTAAGDKTAVKNENTEDKGKPYEIMWYTIGSPQKDIPDVMEELSKYTKEKINATVKMTQFNWGDDYNNKMNVIISSGEPYDLCFTCSWANQYLPNVARNAFLPVDDLLKEYGKGIIESENPLFLEANKVNGKLYAIPVNKELSAQSRWLFNKTLVEKYKLDISKPLTLEELEPMLRTVKEGEKDIGDLLVVRNDFNLPRQADDYEWAAGTSIPMVVPMSTKDYKVIEYFEQPDVLKSLDTMRKYFNAGYIRKDAATSTDQDYKKTGKWFVRIGGWLPGADQIWSREEKDPVVSTPITGDLYISGSQLSGSMIAISATSKNPEKSMEFLNLLNTDKFVRNMVDSGIENVHYKMENGKQIDLEKGTNDYNMPSFSLGNRFICNLYQDDPDDLWDQYKSFNDSGIKSPILGFNSNLDGVKKEVAALSNIHAEFYRPIVTGTVDYKSYLPKYMDKMNSNGYDAVKKELQKQIDEWKAANGK</sequence>
<keyword evidence="2" id="KW-0732">Signal</keyword>
<organism evidence="4 5">
    <name type="scientific">Anaerobacterium chartisolvens</name>
    <dbReference type="NCBI Taxonomy" id="1297424"/>
    <lineage>
        <taxon>Bacteria</taxon>
        <taxon>Bacillati</taxon>
        <taxon>Bacillota</taxon>
        <taxon>Clostridia</taxon>
        <taxon>Eubacteriales</taxon>
        <taxon>Oscillospiraceae</taxon>
        <taxon>Anaerobacterium</taxon>
    </lineage>
</organism>
<dbReference type="InterPro" id="IPR006059">
    <property type="entry name" value="SBP"/>
</dbReference>
<dbReference type="InterPro" id="IPR050490">
    <property type="entry name" value="Bact_solute-bd_prot1"/>
</dbReference>
<dbReference type="InterPro" id="IPR022627">
    <property type="entry name" value="DUF3502"/>
</dbReference>
<reference evidence="4 5" key="1">
    <citation type="submission" date="2018-07" db="EMBL/GenBank/DDBJ databases">
        <title>Genomic Encyclopedia of Type Strains, Phase IV (KMG-IV): sequencing the most valuable type-strain genomes for metagenomic binning, comparative biology and taxonomic classification.</title>
        <authorList>
            <person name="Goeker M."/>
        </authorList>
    </citation>
    <scope>NUCLEOTIDE SEQUENCE [LARGE SCALE GENOMIC DNA]</scope>
    <source>
        <strain evidence="4 5">DSM 27016</strain>
    </source>
</reference>
<feature type="domain" description="DUF3502" evidence="3">
    <location>
        <begin position="444"/>
        <end position="512"/>
    </location>
</feature>
<proteinExistence type="predicted"/>
<comment type="caution">
    <text evidence="4">The sequence shown here is derived from an EMBL/GenBank/DDBJ whole genome shotgun (WGS) entry which is preliminary data.</text>
</comment>
<dbReference type="EMBL" id="QPJT01000006">
    <property type="protein sequence ID" value="RCX17844.1"/>
    <property type="molecule type" value="Genomic_DNA"/>
</dbReference>
<feature type="signal peptide" evidence="2">
    <location>
        <begin position="1"/>
        <end position="22"/>
    </location>
</feature>
<feature type="region of interest" description="Disordered" evidence="1">
    <location>
        <begin position="33"/>
        <end position="53"/>
    </location>
</feature>
<dbReference type="PANTHER" id="PTHR43649:SF17">
    <property type="entry name" value="ABC TRANSPORTER SOLUTE BINDING PROTEIN-SUGAR TRANSPORT"/>
    <property type="match status" value="1"/>
</dbReference>
<accession>A0A369BDU8</accession>
<dbReference type="Pfam" id="PF01547">
    <property type="entry name" value="SBP_bac_1"/>
    <property type="match status" value="1"/>
</dbReference>
<gene>
    <name evidence="4" type="ORF">DFR58_1069</name>
</gene>
<dbReference type="SUPFAM" id="SSF53850">
    <property type="entry name" value="Periplasmic binding protein-like II"/>
    <property type="match status" value="1"/>
</dbReference>
<protein>
    <submittedName>
        <fullName evidence="4">Putative aldouronate transport system substrate-binding protein</fullName>
    </submittedName>
</protein>
<dbReference type="PANTHER" id="PTHR43649">
    <property type="entry name" value="ARABINOSE-BINDING PROTEIN-RELATED"/>
    <property type="match status" value="1"/>
</dbReference>
<feature type="chain" id="PRO_5038567924" evidence="2">
    <location>
        <begin position="23"/>
        <end position="516"/>
    </location>
</feature>
<evidence type="ECO:0000259" key="3">
    <source>
        <dbReference type="Pfam" id="PF12010"/>
    </source>
</evidence>
<keyword evidence="5" id="KW-1185">Reference proteome</keyword>
<dbReference type="Gene3D" id="3.40.190.10">
    <property type="entry name" value="Periplasmic binding protein-like II"/>
    <property type="match status" value="1"/>
</dbReference>
<name>A0A369BDU8_9FIRM</name>
<evidence type="ECO:0000256" key="2">
    <source>
        <dbReference type="SAM" id="SignalP"/>
    </source>
</evidence>
<evidence type="ECO:0000313" key="5">
    <source>
        <dbReference type="Proteomes" id="UP000253034"/>
    </source>
</evidence>
<dbReference type="Pfam" id="PF12010">
    <property type="entry name" value="DUF3502"/>
    <property type="match status" value="1"/>
</dbReference>
<evidence type="ECO:0000313" key="4">
    <source>
        <dbReference type="EMBL" id="RCX17844.1"/>
    </source>
</evidence>